<keyword evidence="2 6" id="KW-0808">Transferase</keyword>
<keyword evidence="7" id="KW-1185">Reference proteome</keyword>
<evidence type="ECO:0000256" key="3">
    <source>
        <dbReference type="ARBA" id="ARBA00023315"/>
    </source>
</evidence>
<dbReference type="NCBIfam" id="TIGR00128">
    <property type="entry name" value="fabD"/>
    <property type="match status" value="1"/>
</dbReference>
<dbReference type="InterPro" id="IPR016035">
    <property type="entry name" value="Acyl_Trfase/lysoPLipase"/>
</dbReference>
<dbReference type="Pfam" id="PF00698">
    <property type="entry name" value="Acyl_transf_1"/>
    <property type="match status" value="1"/>
</dbReference>
<feature type="domain" description="Malonyl-CoA:ACP transacylase (MAT)" evidence="5">
    <location>
        <begin position="7"/>
        <end position="337"/>
    </location>
</feature>
<protein>
    <recommendedName>
        <fullName evidence="1">[acyl-carrier-protein] S-malonyltransferase</fullName>
        <ecNumber evidence="1">2.3.1.39</ecNumber>
    </recommendedName>
</protein>
<dbReference type="Gene3D" id="3.30.70.250">
    <property type="entry name" value="Malonyl-CoA ACP transacylase, ACP-binding"/>
    <property type="match status" value="1"/>
</dbReference>
<dbReference type="InterPro" id="IPR016036">
    <property type="entry name" value="Malonyl_transacylase_ACP-bd"/>
</dbReference>
<dbReference type="PANTHER" id="PTHR42681">
    <property type="entry name" value="MALONYL-COA-ACYL CARRIER PROTEIN TRANSACYLASE, MITOCHONDRIAL"/>
    <property type="match status" value="1"/>
</dbReference>
<comment type="catalytic activity">
    <reaction evidence="4">
        <text>holo-[ACP] + malonyl-CoA = malonyl-[ACP] + CoA</text>
        <dbReference type="Rhea" id="RHEA:41792"/>
        <dbReference type="Rhea" id="RHEA-COMP:9623"/>
        <dbReference type="Rhea" id="RHEA-COMP:9685"/>
        <dbReference type="ChEBI" id="CHEBI:57287"/>
        <dbReference type="ChEBI" id="CHEBI:57384"/>
        <dbReference type="ChEBI" id="CHEBI:64479"/>
        <dbReference type="ChEBI" id="CHEBI:78449"/>
        <dbReference type="EC" id="2.3.1.39"/>
    </reaction>
</comment>
<dbReference type="EMBL" id="JBHSMH010000088">
    <property type="protein sequence ID" value="MFC5471056.1"/>
    <property type="molecule type" value="Genomic_DNA"/>
</dbReference>
<gene>
    <name evidence="6" type="primary">fabD</name>
    <name evidence="6" type="ORF">ACFPPD_20410</name>
</gene>
<dbReference type="RefSeq" id="WP_209749161.1">
    <property type="nucleotide sequence ID" value="NZ_JBHSMH010000088.1"/>
</dbReference>
<keyword evidence="3 6" id="KW-0012">Acyltransferase</keyword>
<reference evidence="7" key="1">
    <citation type="journal article" date="2019" name="Int. J. Syst. Evol. Microbiol.">
        <title>The Global Catalogue of Microorganisms (GCM) 10K type strain sequencing project: providing services to taxonomists for standard genome sequencing and annotation.</title>
        <authorList>
            <consortium name="The Broad Institute Genomics Platform"/>
            <consortium name="The Broad Institute Genome Sequencing Center for Infectious Disease"/>
            <person name="Wu L."/>
            <person name="Ma J."/>
        </authorList>
    </citation>
    <scope>NUCLEOTIDE SEQUENCE [LARGE SCALE GENOMIC DNA]</scope>
    <source>
        <strain evidence="7">CCUG 57113</strain>
    </source>
</reference>
<dbReference type="PANTHER" id="PTHR42681:SF1">
    <property type="entry name" value="MALONYL-COA-ACYL CARRIER PROTEIN TRANSACYLASE, MITOCHONDRIAL"/>
    <property type="match status" value="1"/>
</dbReference>
<comment type="caution">
    <text evidence="6">The sequence shown here is derived from an EMBL/GenBank/DDBJ whole genome shotgun (WGS) entry which is preliminary data.</text>
</comment>
<dbReference type="InterPro" id="IPR001227">
    <property type="entry name" value="Ac_transferase_dom_sf"/>
</dbReference>
<dbReference type="SMART" id="SM00827">
    <property type="entry name" value="PKS_AT"/>
    <property type="match status" value="1"/>
</dbReference>
<sequence>MTRVGLLFPGQGSQYAGMGKSLAERYPVARETFEEASDALGWNVLRLCADGDLAELTETENAQPAILTHSVAAFRVLTEEGAIRPAIGAGHSLGEFSALACSGAIAFADAVKLVRKRGEFMQAAARSGSGGMAAVGGISGERLEKLLLQASEADSIVVLAGINSPDQRTVSGHRDALGRLEKLLSDTDADASADSPVRFTPLNVSAAFHSPCMEEASERLREQLEACVFQAPRWPVLSNVTGRPHDGDPGSLIRLLTAQMTEPVRWLSCMETMLAFGADQTVETGPGRVLTRLWKSFAPNADAWPADDSTELANRLGRRLGLSEPTRGSAAAFLPRCLGIAAATRNRNADPDAYRRGVLEPYREVEKLARTGSVPTEDELRLGWDMLQSVFDTKGTEPEERLFRLSGLIEETGTSHLFTFNKGGVAK</sequence>
<dbReference type="Gene3D" id="3.40.366.10">
    <property type="entry name" value="Malonyl-Coenzyme A Acyl Carrier Protein, domain 2"/>
    <property type="match status" value="1"/>
</dbReference>
<dbReference type="SUPFAM" id="SSF55048">
    <property type="entry name" value="Probable ACP-binding domain of malonyl-CoA ACP transacylase"/>
    <property type="match status" value="1"/>
</dbReference>
<dbReference type="Proteomes" id="UP001596105">
    <property type="component" value="Unassembled WGS sequence"/>
</dbReference>
<dbReference type="EC" id="2.3.1.39" evidence="1"/>
<dbReference type="SUPFAM" id="SSF52151">
    <property type="entry name" value="FabD/lysophospholipase-like"/>
    <property type="match status" value="1"/>
</dbReference>
<dbReference type="InterPro" id="IPR004410">
    <property type="entry name" value="Malonyl_CoA-ACP_transAc_FabD"/>
</dbReference>
<evidence type="ECO:0000256" key="4">
    <source>
        <dbReference type="ARBA" id="ARBA00048462"/>
    </source>
</evidence>
<dbReference type="GO" id="GO:0004314">
    <property type="term" value="F:[acyl-carrier-protein] S-malonyltransferase activity"/>
    <property type="evidence" value="ECO:0007669"/>
    <property type="project" value="UniProtKB-EC"/>
</dbReference>
<proteinExistence type="predicted"/>
<evidence type="ECO:0000256" key="1">
    <source>
        <dbReference type="ARBA" id="ARBA00013258"/>
    </source>
</evidence>
<accession>A0ABW0M0J2</accession>
<dbReference type="InterPro" id="IPR014043">
    <property type="entry name" value="Acyl_transferase_dom"/>
</dbReference>
<name>A0ABW0M0J2_9BACL</name>
<organism evidence="6 7">
    <name type="scientific">Cohnella suwonensis</name>
    <dbReference type="NCBI Taxonomy" id="696072"/>
    <lineage>
        <taxon>Bacteria</taxon>
        <taxon>Bacillati</taxon>
        <taxon>Bacillota</taxon>
        <taxon>Bacilli</taxon>
        <taxon>Bacillales</taxon>
        <taxon>Paenibacillaceae</taxon>
        <taxon>Cohnella</taxon>
    </lineage>
</organism>
<evidence type="ECO:0000259" key="5">
    <source>
        <dbReference type="SMART" id="SM00827"/>
    </source>
</evidence>
<evidence type="ECO:0000313" key="7">
    <source>
        <dbReference type="Proteomes" id="UP001596105"/>
    </source>
</evidence>
<dbReference type="InterPro" id="IPR050858">
    <property type="entry name" value="Mal-CoA-ACP_Trans/PKS_FabD"/>
</dbReference>
<evidence type="ECO:0000313" key="6">
    <source>
        <dbReference type="EMBL" id="MFC5471056.1"/>
    </source>
</evidence>
<evidence type="ECO:0000256" key="2">
    <source>
        <dbReference type="ARBA" id="ARBA00022679"/>
    </source>
</evidence>